<feature type="compositionally biased region" description="Basic and acidic residues" evidence="1">
    <location>
        <begin position="179"/>
        <end position="194"/>
    </location>
</feature>
<name>A0A0D6LNB8_9BILA</name>
<dbReference type="GO" id="GO:0006508">
    <property type="term" value="P:proteolysis"/>
    <property type="evidence" value="ECO:0007669"/>
    <property type="project" value="InterPro"/>
</dbReference>
<accession>A0A0D6LNB8</accession>
<evidence type="ECO:0000313" key="2">
    <source>
        <dbReference type="EMBL" id="EPB71531.1"/>
    </source>
</evidence>
<dbReference type="PROSITE" id="PS00141">
    <property type="entry name" value="ASP_PROTEASE"/>
    <property type="match status" value="1"/>
</dbReference>
<protein>
    <submittedName>
        <fullName evidence="2">Pao retrotransposon peptidase</fullName>
    </submittedName>
</protein>
<organism evidence="2 3">
    <name type="scientific">Ancylostoma ceylanicum</name>
    <dbReference type="NCBI Taxonomy" id="53326"/>
    <lineage>
        <taxon>Eukaryota</taxon>
        <taxon>Metazoa</taxon>
        <taxon>Ecdysozoa</taxon>
        <taxon>Nematoda</taxon>
        <taxon>Chromadorea</taxon>
        <taxon>Rhabditida</taxon>
        <taxon>Rhabditina</taxon>
        <taxon>Rhabditomorpha</taxon>
        <taxon>Strongyloidea</taxon>
        <taxon>Ancylostomatidae</taxon>
        <taxon>Ancylostomatinae</taxon>
        <taxon>Ancylostoma</taxon>
    </lineage>
</organism>
<sequence>MPTSRTNKNLLTRGLLALNEACQEAEKLLLDQSDDQNPSSKVQPLLAAHTNVQKLLTSIRSRWEQAIEHARSPTTKEEQTVVMNEYKTHWENQKGDTIIKKAETVLNNIESIKTKLSDLDVMNCNDSIPIEHQNNRDHGEPSRSSSRDSSRNEHQIRSVLAYSTKTRKNNIPRKRRGRKDSPHPRGRVTFRDQQHSSNNETSSTNIILDPFNPYPWDDTTDDEVNPSPTETLVCSSKPYTKNRTTRPRLMTVYARALNNKTKAQQLVSILLDTGSEHSYIREELAINLGLQRTTFEPLTVLTFGGQSVAEYSAKTQITLIDANDCPFDVSLSTRPKITSVHCTSRLPPIDCRYLGKHDVLFEPYPKTFNRMHMNLREFMSNNTKLMERIPDKDRSKANGTTKLLGIPWNPNTDRLHIRLKISSESVNSKRTVLKSLASTFDPMGLLTPLLVKAKIFLQDLWRKDYTWGKPLDDQDADQWRKIVSEIAPYTSSVSRFITDTSAETKYELLVFSDASQRVYAAVAYILCVSADKASKCNIVMAKSRLAPLKQVTIPRLELLGCYIAVKLSEFVRKESNIKFERTRYFSDSLIALHWIHSRKPLKVFVNNRVEYINRTVKNLAEQKIDVESPSIRNDT</sequence>
<dbReference type="PANTHER" id="PTHR47331">
    <property type="entry name" value="PHD-TYPE DOMAIN-CONTAINING PROTEIN"/>
    <property type="match status" value="1"/>
</dbReference>
<feature type="compositionally biased region" description="Basic and acidic residues" evidence="1">
    <location>
        <begin position="133"/>
        <end position="156"/>
    </location>
</feature>
<feature type="compositionally biased region" description="Low complexity" evidence="1">
    <location>
        <begin position="196"/>
        <end position="205"/>
    </location>
</feature>
<proteinExistence type="predicted"/>
<dbReference type="InterPro" id="IPR008042">
    <property type="entry name" value="Retrotrans_Pao"/>
</dbReference>
<feature type="compositionally biased region" description="Basic residues" evidence="1">
    <location>
        <begin position="165"/>
        <end position="178"/>
    </location>
</feature>
<feature type="region of interest" description="Disordered" evidence="1">
    <location>
        <begin position="127"/>
        <end position="213"/>
    </location>
</feature>
<dbReference type="AlphaFoldDB" id="A0A0D6LNB8"/>
<dbReference type="InterPro" id="IPR001969">
    <property type="entry name" value="Aspartic_peptidase_AS"/>
</dbReference>
<evidence type="ECO:0000256" key="1">
    <source>
        <dbReference type="SAM" id="MobiDB-lite"/>
    </source>
</evidence>
<dbReference type="PANTHER" id="PTHR47331:SF4">
    <property type="entry name" value="PEPTIDASE S1 DOMAIN-CONTAINING PROTEIN"/>
    <property type="match status" value="1"/>
</dbReference>
<keyword evidence="3" id="KW-1185">Reference proteome</keyword>
<reference evidence="2 3" key="1">
    <citation type="submission" date="2013-05" db="EMBL/GenBank/DDBJ databases">
        <title>Draft genome of the parasitic nematode Anyclostoma ceylanicum.</title>
        <authorList>
            <person name="Mitreva M."/>
        </authorList>
    </citation>
    <scope>NUCLEOTIDE SEQUENCE [LARGE SCALE GENOMIC DNA]</scope>
</reference>
<dbReference type="Proteomes" id="UP000054495">
    <property type="component" value="Unassembled WGS sequence"/>
</dbReference>
<dbReference type="CDD" id="cd00303">
    <property type="entry name" value="retropepsin_like"/>
    <property type="match status" value="1"/>
</dbReference>
<dbReference type="Pfam" id="PF05380">
    <property type="entry name" value="Peptidase_A17"/>
    <property type="match status" value="1"/>
</dbReference>
<dbReference type="GO" id="GO:0004190">
    <property type="term" value="F:aspartic-type endopeptidase activity"/>
    <property type="evidence" value="ECO:0007669"/>
    <property type="project" value="InterPro"/>
</dbReference>
<gene>
    <name evidence="2" type="ORF">ANCCEY_09393</name>
</gene>
<evidence type="ECO:0000313" key="3">
    <source>
        <dbReference type="Proteomes" id="UP000054495"/>
    </source>
</evidence>
<dbReference type="EMBL" id="KE125105">
    <property type="protein sequence ID" value="EPB71531.1"/>
    <property type="molecule type" value="Genomic_DNA"/>
</dbReference>